<dbReference type="AlphaFoldDB" id="A0A1N6PGN7"/>
<reference evidence="2" key="1">
    <citation type="submission" date="2017-01" db="EMBL/GenBank/DDBJ databases">
        <authorList>
            <person name="Varghese N."/>
            <person name="Submissions S."/>
        </authorList>
    </citation>
    <scope>NUCLEOTIDE SEQUENCE [LARGE SCALE GENOMIC DNA]</scope>
    <source>
        <strain evidence="2">ATCC 700103</strain>
    </source>
</reference>
<protein>
    <recommendedName>
        <fullName evidence="3">Nucleoside 2-deoxyribosyltransferase</fullName>
    </recommendedName>
</protein>
<dbReference type="Proteomes" id="UP000185669">
    <property type="component" value="Unassembled WGS sequence"/>
</dbReference>
<dbReference type="EMBL" id="FTNC01000001">
    <property type="protein sequence ID" value="SIQ03525.1"/>
    <property type="molecule type" value="Genomic_DNA"/>
</dbReference>
<evidence type="ECO:0000313" key="2">
    <source>
        <dbReference type="Proteomes" id="UP000185669"/>
    </source>
</evidence>
<evidence type="ECO:0000313" key="1">
    <source>
        <dbReference type="EMBL" id="SIQ03525.1"/>
    </source>
</evidence>
<dbReference type="RefSeq" id="WP_076543397.1">
    <property type="nucleotide sequence ID" value="NZ_FTNC01000001.1"/>
</dbReference>
<dbReference type="SUPFAM" id="SSF52309">
    <property type="entry name" value="N-(deoxy)ribosyltransferase-like"/>
    <property type="match status" value="1"/>
</dbReference>
<dbReference type="Gene3D" id="3.40.50.450">
    <property type="match status" value="1"/>
</dbReference>
<dbReference type="STRING" id="56779.SAMN05421834_10185"/>
<sequence length="295" mass="34004">MKLNNWTIISGENGQIDDGQLIYEPEDEKGNPEMCYFKSDKYFNEGEISFKVKAETSCTSIGIQHKIRENGEIVNMKIGHAFKSEAFGFDIEGIGNKKGSLKHFDLNNELFFKIKVKGSKVRLLVNNIEIINSTANLLENQLTFFMRSKKRVKIHDVEVNSYKLKAFVVMQFSEEFNQLYKDVIAPICENKDIESIRADNIYSSTPILKDITENIKDSSLIIAEITPNNPNVFYEIGYAHAINKPTILLCERNSRDKLPFDLSGFRVIFYENTIAGKKRIENELERFLDNIFRNE</sequence>
<dbReference type="OrthoDB" id="9815193at2"/>
<organism evidence="1 2">
    <name type="scientific">Halanaerobium kushneri</name>
    <dbReference type="NCBI Taxonomy" id="56779"/>
    <lineage>
        <taxon>Bacteria</taxon>
        <taxon>Bacillati</taxon>
        <taxon>Bacillota</taxon>
        <taxon>Clostridia</taxon>
        <taxon>Halanaerobiales</taxon>
        <taxon>Halanaerobiaceae</taxon>
        <taxon>Halanaerobium</taxon>
    </lineage>
</organism>
<evidence type="ECO:0008006" key="3">
    <source>
        <dbReference type="Google" id="ProtNLM"/>
    </source>
</evidence>
<name>A0A1N6PGN7_9FIRM</name>
<gene>
    <name evidence="1" type="ORF">SAMN05421834_10185</name>
</gene>
<proteinExistence type="predicted"/>
<keyword evidence="2" id="KW-1185">Reference proteome</keyword>
<accession>A0A1N6PGN7</accession>